<dbReference type="RefSeq" id="WP_135189653.1">
    <property type="nucleotide sequence ID" value="NZ_SPUM01000061.1"/>
</dbReference>
<dbReference type="PROSITE" id="PS50931">
    <property type="entry name" value="HTH_LYSR"/>
    <property type="match status" value="1"/>
</dbReference>
<keyword evidence="2" id="KW-0805">Transcription regulation</keyword>
<dbReference type="InterPro" id="IPR005119">
    <property type="entry name" value="LysR_subst-bd"/>
</dbReference>
<dbReference type="FunFam" id="1.10.10.10:FF:000001">
    <property type="entry name" value="LysR family transcriptional regulator"/>
    <property type="match status" value="1"/>
</dbReference>
<comment type="similarity">
    <text evidence="1">Belongs to the LysR transcriptional regulatory family.</text>
</comment>
<dbReference type="Gene3D" id="3.40.190.10">
    <property type="entry name" value="Periplasmic binding protein-like II"/>
    <property type="match status" value="2"/>
</dbReference>
<dbReference type="PRINTS" id="PR00039">
    <property type="entry name" value="HTHLYSR"/>
</dbReference>
<dbReference type="Pfam" id="PF03466">
    <property type="entry name" value="LysR_substrate"/>
    <property type="match status" value="1"/>
</dbReference>
<evidence type="ECO:0000313" key="7">
    <source>
        <dbReference type="Proteomes" id="UP000297258"/>
    </source>
</evidence>
<evidence type="ECO:0000256" key="1">
    <source>
        <dbReference type="ARBA" id="ARBA00009437"/>
    </source>
</evidence>
<gene>
    <name evidence="6" type="ORF">E4O92_10155</name>
</gene>
<evidence type="ECO:0000313" key="6">
    <source>
        <dbReference type="EMBL" id="TFW32322.1"/>
    </source>
</evidence>
<proteinExistence type="inferred from homology"/>
<dbReference type="CDD" id="cd05466">
    <property type="entry name" value="PBP2_LTTR_substrate"/>
    <property type="match status" value="1"/>
</dbReference>
<dbReference type="InterPro" id="IPR036388">
    <property type="entry name" value="WH-like_DNA-bd_sf"/>
</dbReference>
<dbReference type="GO" id="GO:0003700">
    <property type="term" value="F:DNA-binding transcription factor activity"/>
    <property type="evidence" value="ECO:0007669"/>
    <property type="project" value="InterPro"/>
</dbReference>
<dbReference type="Proteomes" id="UP000297258">
    <property type="component" value="Unassembled WGS sequence"/>
</dbReference>
<evidence type="ECO:0000259" key="5">
    <source>
        <dbReference type="PROSITE" id="PS50931"/>
    </source>
</evidence>
<organism evidence="6 7">
    <name type="scientific">Massilia horti</name>
    <dbReference type="NCBI Taxonomy" id="2562153"/>
    <lineage>
        <taxon>Bacteria</taxon>
        <taxon>Pseudomonadati</taxon>
        <taxon>Pseudomonadota</taxon>
        <taxon>Betaproteobacteria</taxon>
        <taxon>Burkholderiales</taxon>
        <taxon>Oxalobacteraceae</taxon>
        <taxon>Telluria group</taxon>
        <taxon>Massilia</taxon>
    </lineage>
</organism>
<dbReference type="Pfam" id="PF00126">
    <property type="entry name" value="HTH_1"/>
    <property type="match status" value="1"/>
</dbReference>
<dbReference type="Gene3D" id="1.10.10.10">
    <property type="entry name" value="Winged helix-like DNA-binding domain superfamily/Winged helix DNA-binding domain"/>
    <property type="match status" value="1"/>
</dbReference>
<name>A0A4Y9SZZ9_9BURK</name>
<feature type="domain" description="HTH lysR-type" evidence="5">
    <location>
        <begin position="1"/>
        <end position="58"/>
    </location>
</feature>
<evidence type="ECO:0000256" key="4">
    <source>
        <dbReference type="ARBA" id="ARBA00023163"/>
    </source>
</evidence>
<dbReference type="SUPFAM" id="SSF46785">
    <property type="entry name" value="Winged helix' DNA-binding domain"/>
    <property type="match status" value="1"/>
</dbReference>
<dbReference type="PANTHER" id="PTHR30126:SF98">
    <property type="entry name" value="HTH-TYPE TRANSCRIPTIONAL ACTIVATOR BAUR"/>
    <property type="match status" value="1"/>
</dbReference>
<dbReference type="GO" id="GO:0000976">
    <property type="term" value="F:transcription cis-regulatory region binding"/>
    <property type="evidence" value="ECO:0007669"/>
    <property type="project" value="TreeGrafter"/>
</dbReference>
<sequence length="299" mass="32423">MNIKQLEHLLAVAQTRSFSRAAERLFITQSALSRSIQGLEEELGAPLFDRIGKRNELTPLGKDVVARAGRLVRDADELRRSVELFKAGEGGSMRIGMGSGAAAMLMTPLLCHMAQQHPKVQVRITRGPTELQLMQLRAHQLDALVVDARSINPAADLLAEPMGELRTCFVCRADHPLARLKSVTLAHVLAYPVASAPLSDEIARLLVELYGPGANPEQMTTLQCEDVTSLIGAVECSQAVFLGLAAAAREGIEAGRLVDLPVSPRVEANARFAYVTLAGRTEAPVMAVFRKFAAQRLRD</sequence>
<keyword evidence="4" id="KW-0804">Transcription</keyword>
<comment type="caution">
    <text evidence="6">The sequence shown here is derived from an EMBL/GenBank/DDBJ whole genome shotgun (WGS) entry which is preliminary data.</text>
</comment>
<dbReference type="SUPFAM" id="SSF53850">
    <property type="entry name" value="Periplasmic binding protein-like II"/>
    <property type="match status" value="1"/>
</dbReference>
<evidence type="ECO:0000256" key="2">
    <source>
        <dbReference type="ARBA" id="ARBA00023015"/>
    </source>
</evidence>
<reference evidence="6 7" key="1">
    <citation type="submission" date="2019-03" db="EMBL/GenBank/DDBJ databases">
        <title>Draft genome of Massilia hortus sp. nov., a novel bacterial species of the Oxalobacteraceae family.</title>
        <authorList>
            <person name="Peta V."/>
            <person name="Raths R."/>
            <person name="Bucking H."/>
        </authorList>
    </citation>
    <scope>NUCLEOTIDE SEQUENCE [LARGE SCALE GENOMIC DNA]</scope>
    <source>
        <strain evidence="6 7">ONC3</strain>
    </source>
</reference>
<keyword evidence="3" id="KW-0238">DNA-binding</keyword>
<dbReference type="OrthoDB" id="5914299at2"/>
<dbReference type="PANTHER" id="PTHR30126">
    <property type="entry name" value="HTH-TYPE TRANSCRIPTIONAL REGULATOR"/>
    <property type="match status" value="1"/>
</dbReference>
<dbReference type="InterPro" id="IPR036390">
    <property type="entry name" value="WH_DNA-bd_sf"/>
</dbReference>
<keyword evidence="7" id="KW-1185">Reference proteome</keyword>
<accession>A0A4Y9SZZ9</accession>
<dbReference type="EMBL" id="SPUM01000061">
    <property type="protein sequence ID" value="TFW32322.1"/>
    <property type="molecule type" value="Genomic_DNA"/>
</dbReference>
<dbReference type="InterPro" id="IPR000847">
    <property type="entry name" value="LysR_HTH_N"/>
</dbReference>
<dbReference type="AlphaFoldDB" id="A0A4Y9SZZ9"/>
<protein>
    <submittedName>
        <fullName evidence="6">LysR family transcriptional regulator</fullName>
    </submittedName>
</protein>
<evidence type="ECO:0000256" key="3">
    <source>
        <dbReference type="ARBA" id="ARBA00023125"/>
    </source>
</evidence>